<dbReference type="InterPro" id="IPR020422">
    <property type="entry name" value="TYR_PHOSPHATASE_DUAL_dom"/>
</dbReference>
<dbReference type="EMBL" id="PYDT01000008">
    <property type="protein sequence ID" value="THU53832.1"/>
    <property type="molecule type" value="Genomic_DNA"/>
</dbReference>
<evidence type="ECO:0000313" key="4">
    <source>
        <dbReference type="Proteomes" id="UP000317650"/>
    </source>
</evidence>
<dbReference type="PANTHER" id="PTHR47216:SF4">
    <property type="entry name" value="OS01G0859400 PROTEIN"/>
    <property type="match status" value="1"/>
</dbReference>
<keyword evidence="1" id="KW-0812">Transmembrane</keyword>
<evidence type="ECO:0000256" key="1">
    <source>
        <dbReference type="SAM" id="Phobius"/>
    </source>
</evidence>
<gene>
    <name evidence="3" type="ORF">C4D60_Mb10t18570</name>
</gene>
<evidence type="ECO:0000313" key="3">
    <source>
        <dbReference type="EMBL" id="THU53832.1"/>
    </source>
</evidence>
<evidence type="ECO:0000259" key="2">
    <source>
        <dbReference type="PROSITE" id="PS50056"/>
    </source>
</evidence>
<dbReference type="STRING" id="52838.A0A4S8J0L1"/>
<dbReference type="GO" id="GO:0016791">
    <property type="term" value="F:phosphatase activity"/>
    <property type="evidence" value="ECO:0007669"/>
    <property type="project" value="UniProtKB-ARBA"/>
</dbReference>
<proteinExistence type="predicted"/>
<reference evidence="3 4" key="1">
    <citation type="journal article" date="2019" name="Nat. Plants">
        <title>Genome sequencing of Musa balbisiana reveals subgenome evolution and function divergence in polyploid bananas.</title>
        <authorList>
            <person name="Yao X."/>
        </authorList>
    </citation>
    <scope>NUCLEOTIDE SEQUENCE [LARGE SCALE GENOMIC DNA]</scope>
    <source>
        <strain evidence="4">cv. DH-PKW</strain>
        <tissue evidence="3">Leaves</tissue>
    </source>
</reference>
<dbReference type="Gene3D" id="3.90.190.10">
    <property type="entry name" value="Protein tyrosine phosphatase superfamily"/>
    <property type="match status" value="1"/>
</dbReference>
<feature type="transmembrane region" description="Helical" evidence="1">
    <location>
        <begin position="43"/>
        <end position="62"/>
    </location>
</feature>
<dbReference type="AlphaFoldDB" id="A0A4S8J0L1"/>
<comment type="caution">
    <text evidence="3">The sequence shown here is derived from an EMBL/GenBank/DDBJ whole genome shotgun (WGS) entry which is preliminary data.</text>
</comment>
<dbReference type="InterPro" id="IPR000387">
    <property type="entry name" value="Tyr_Pase_dom"/>
</dbReference>
<keyword evidence="1" id="KW-1133">Transmembrane helix</keyword>
<feature type="domain" description="Tyrosine specific protein phosphatases" evidence="2">
    <location>
        <begin position="169"/>
        <end position="238"/>
    </location>
</feature>
<organism evidence="3 4">
    <name type="scientific">Musa balbisiana</name>
    <name type="common">Banana</name>
    <dbReference type="NCBI Taxonomy" id="52838"/>
    <lineage>
        <taxon>Eukaryota</taxon>
        <taxon>Viridiplantae</taxon>
        <taxon>Streptophyta</taxon>
        <taxon>Embryophyta</taxon>
        <taxon>Tracheophyta</taxon>
        <taxon>Spermatophyta</taxon>
        <taxon>Magnoliopsida</taxon>
        <taxon>Liliopsida</taxon>
        <taxon>Zingiberales</taxon>
        <taxon>Musaceae</taxon>
        <taxon>Musa</taxon>
    </lineage>
</organism>
<sequence>MAIHSPRRSNMGKEIMGISKVVGCAATVLFSAAIYLKKSGFTYMPIPLLVGALVGYSVSIASHPSINLPALLGKRSDGSFPLWAKFIFGPYLVSVRLYAVLKRLKRRESLYNEVSENLYVGGWPTSPSQMPPGDPVVIDCTCELPKGSFINKDAYFCIPLWDSRSPSPAQIESAARWACQKRAEKKPIYIHCANGHGRSVCVMCALLVELGVAESWKDAEKMIREKRPFIRMNAHHRKNLEEWTKQRITSKTG</sequence>
<keyword evidence="1" id="KW-0472">Membrane</keyword>
<feature type="transmembrane region" description="Helical" evidence="1">
    <location>
        <begin position="82"/>
        <end position="101"/>
    </location>
</feature>
<protein>
    <recommendedName>
        <fullName evidence="2">Tyrosine specific protein phosphatases domain-containing protein</fullName>
    </recommendedName>
</protein>
<dbReference type="InterPro" id="IPR029021">
    <property type="entry name" value="Prot-tyrosine_phosphatase-like"/>
</dbReference>
<accession>A0A4S8J0L1</accession>
<dbReference type="SMART" id="SM00195">
    <property type="entry name" value="DSPc"/>
    <property type="match status" value="1"/>
</dbReference>
<name>A0A4S8J0L1_MUSBA</name>
<dbReference type="SUPFAM" id="SSF52799">
    <property type="entry name" value="(Phosphotyrosine protein) phosphatases II"/>
    <property type="match status" value="1"/>
</dbReference>
<dbReference type="PROSITE" id="PS50056">
    <property type="entry name" value="TYR_PHOSPHATASE_2"/>
    <property type="match status" value="1"/>
</dbReference>
<feature type="transmembrane region" description="Helical" evidence="1">
    <location>
        <begin position="15"/>
        <end position="36"/>
    </location>
</feature>
<dbReference type="Pfam" id="PF00782">
    <property type="entry name" value="DSPc"/>
    <property type="match status" value="1"/>
</dbReference>
<keyword evidence="4" id="KW-1185">Reference proteome</keyword>
<dbReference type="InterPro" id="IPR000340">
    <property type="entry name" value="Dual-sp_phosphatase_cat-dom"/>
</dbReference>
<dbReference type="CDD" id="cd14527">
    <property type="entry name" value="DSP_bac"/>
    <property type="match status" value="1"/>
</dbReference>
<dbReference type="PANTHER" id="PTHR47216">
    <property type="match status" value="1"/>
</dbReference>
<dbReference type="Proteomes" id="UP000317650">
    <property type="component" value="Chromosome 10"/>
</dbReference>